<dbReference type="InterPro" id="IPR036526">
    <property type="entry name" value="C-N_Hydrolase_sf"/>
</dbReference>
<dbReference type="SUPFAM" id="SSF56317">
    <property type="entry name" value="Carbon-nitrogen hydrolase"/>
    <property type="match status" value="1"/>
</dbReference>
<dbReference type="Gene3D" id="1.10.10.1140">
    <property type="entry name" value="Glutamine-dependent NAD+ synthetase, C-terminal domain"/>
    <property type="match status" value="1"/>
</dbReference>
<dbReference type="GO" id="GO:0004359">
    <property type="term" value="F:glutaminase activity"/>
    <property type="evidence" value="ECO:0007669"/>
    <property type="project" value="InterPro"/>
</dbReference>
<comment type="caution">
    <text evidence="11">The sequence shown here is derived from an EMBL/GenBank/DDBJ whole genome shotgun (WGS) entry which is preliminary data.</text>
</comment>
<evidence type="ECO:0000256" key="8">
    <source>
        <dbReference type="PIRNR" id="PIRNR006630"/>
    </source>
</evidence>
<feature type="active site" description="For glutaminase activity" evidence="7">
    <location>
        <position position="130"/>
    </location>
</feature>
<evidence type="ECO:0000313" key="12">
    <source>
        <dbReference type="Proteomes" id="UP000738879"/>
    </source>
</evidence>
<dbReference type="GO" id="GO:0009435">
    <property type="term" value="P:NAD+ biosynthetic process"/>
    <property type="evidence" value="ECO:0007669"/>
    <property type="project" value="UniProtKB-UniRule"/>
</dbReference>
<feature type="binding site" evidence="7">
    <location>
        <position position="490"/>
    </location>
    <ligand>
        <name>deamido-NAD(+)</name>
        <dbReference type="ChEBI" id="CHEBI:58437"/>
        <note>ligand shared between two neighboring subunits</note>
    </ligand>
</feature>
<keyword evidence="4 7" id="KW-0547">Nucleotide-binding</keyword>
<feature type="binding site" evidence="7">
    <location>
        <position position="223"/>
    </location>
    <ligand>
        <name>L-glutamine</name>
        <dbReference type="ChEBI" id="CHEBI:58359"/>
    </ligand>
</feature>
<evidence type="ECO:0000256" key="2">
    <source>
        <dbReference type="ARBA" id="ARBA00007145"/>
    </source>
</evidence>
<evidence type="ECO:0000256" key="4">
    <source>
        <dbReference type="ARBA" id="ARBA00022741"/>
    </source>
</evidence>
<organism evidence="11 12">
    <name type="scientific">Collinsella intestinalis</name>
    <dbReference type="NCBI Taxonomy" id="147207"/>
    <lineage>
        <taxon>Bacteria</taxon>
        <taxon>Bacillati</taxon>
        <taxon>Actinomycetota</taxon>
        <taxon>Coriobacteriia</taxon>
        <taxon>Coriobacteriales</taxon>
        <taxon>Coriobacteriaceae</taxon>
        <taxon>Collinsella</taxon>
    </lineage>
</organism>
<dbReference type="EC" id="6.3.5.1" evidence="7 8"/>
<sequence length="699" mass="74730">MDEVKAACQATSEIAVSDGYLRIAAATPKIRVGDVAGNAAAILECVDAAVRAGARVLALPELCLTGYTCGDLFHDRALLRAAESALAGLLEDTADTPLLFTVGLPVAHRENVYNCVAACCAGRLLGLAVKRHLPNYGEFYEQRWFAPAPMNGVGFIPFAGQDSVPLMGDIVYTCSDPGLEDVRIGVEVCEDLWVPNPPSVDMALSGGATVILNASASSEVLGKSAYRRSLVSGQSARLYCAYAYANAGEGESTTDLVFSGENLIAENGSIVASTSLFSREMAVADVDLEKLMAERRRSNTWRAGEWCVSHLQTIDFSFTETGEGASVACESVEDVPDRPTVLPTEDTGLLLNSALDVLRPAPRTPFVPTDPARRAACCEEILDLQAAGLKTRLAHTGTHSAVIGLSGGLDSTLALLVTVRAFDMLGLPRTGVHAVSMPGFGTTGRTKSNAERLAEQLGVDFRTIAIGEAVRAHFADIGHDPSVTDVTYENAQARERTQVLMDLSNELGGFVIGTGDLSELALGWATYNADHMSMYGVNAGVPKTLVRHLVSHAADSLGGEAAAILRDILDTPVSPELLPPGGDGEIAQCTEELVGPYELHDFFLFHMMRYGFAPGKIYRMACRTFAELDSDGAPAYEPATILYWLRTFYRRFFAQQFKRSCLPDGPKVGSVSVSPRGDWRMPSDASAALWLEEVDSLSA</sequence>
<comment type="catalytic activity">
    <reaction evidence="7 8">
        <text>deamido-NAD(+) + L-glutamine + ATP + H2O = L-glutamate + AMP + diphosphate + NAD(+) + H(+)</text>
        <dbReference type="Rhea" id="RHEA:24384"/>
        <dbReference type="ChEBI" id="CHEBI:15377"/>
        <dbReference type="ChEBI" id="CHEBI:15378"/>
        <dbReference type="ChEBI" id="CHEBI:29985"/>
        <dbReference type="ChEBI" id="CHEBI:30616"/>
        <dbReference type="ChEBI" id="CHEBI:33019"/>
        <dbReference type="ChEBI" id="CHEBI:57540"/>
        <dbReference type="ChEBI" id="CHEBI:58359"/>
        <dbReference type="ChEBI" id="CHEBI:58437"/>
        <dbReference type="ChEBI" id="CHEBI:456215"/>
        <dbReference type="EC" id="6.3.5.1"/>
    </reaction>
</comment>
<dbReference type="GO" id="GO:0005524">
    <property type="term" value="F:ATP binding"/>
    <property type="evidence" value="ECO:0007669"/>
    <property type="project" value="UniProtKB-UniRule"/>
</dbReference>
<keyword evidence="6 7" id="KW-0520">NAD</keyword>
<feature type="binding site" evidence="7">
    <location>
        <begin position="524"/>
        <end position="527"/>
    </location>
    <ligand>
        <name>deamido-NAD(+)</name>
        <dbReference type="ChEBI" id="CHEBI:58437"/>
        <note>ligand shared between two neighboring subunits</note>
    </ligand>
</feature>
<evidence type="ECO:0000256" key="1">
    <source>
        <dbReference type="ARBA" id="ARBA00005188"/>
    </source>
</evidence>
<evidence type="ECO:0000256" key="3">
    <source>
        <dbReference type="ARBA" id="ARBA00022598"/>
    </source>
</evidence>
<dbReference type="GO" id="GO:0003952">
    <property type="term" value="F:NAD+ synthase (glutamine-hydrolyzing) activity"/>
    <property type="evidence" value="ECO:0007669"/>
    <property type="project" value="UniProtKB-UniRule"/>
</dbReference>
<dbReference type="HAMAP" id="MF_02090">
    <property type="entry name" value="NadE_glutamine_dep"/>
    <property type="match status" value="1"/>
</dbReference>
<protein>
    <recommendedName>
        <fullName evidence="7 8">Glutamine-dependent NAD(+) synthetase</fullName>
        <ecNumber evidence="7 8">6.3.5.1</ecNumber>
    </recommendedName>
    <alternativeName>
        <fullName evidence="7 8">NAD(+) synthase [glutamine-hydrolyzing]</fullName>
    </alternativeName>
</protein>
<dbReference type="InterPro" id="IPR022310">
    <property type="entry name" value="NAD/GMP_synthase"/>
</dbReference>
<dbReference type="NCBIfam" id="NF002730">
    <property type="entry name" value="PRK02628.1"/>
    <property type="match status" value="1"/>
</dbReference>
<dbReference type="CDD" id="cd00553">
    <property type="entry name" value="NAD_synthase"/>
    <property type="match status" value="1"/>
</dbReference>
<dbReference type="InterPro" id="IPR014445">
    <property type="entry name" value="Gln-dep_NAD_synthase"/>
</dbReference>
<reference evidence="11" key="1">
    <citation type="submission" date="2021-02" db="EMBL/GenBank/DDBJ databases">
        <title>Infant gut strain persistence is associated with maternal origin, phylogeny, and functional potential including surface adhesion and iron acquisition.</title>
        <authorList>
            <person name="Lou Y.C."/>
        </authorList>
    </citation>
    <scope>NUCLEOTIDE SEQUENCE</scope>
    <source>
        <strain evidence="11">L3_128_245G1_dasL3_128_245G1_concoct_49</strain>
    </source>
</reference>
<dbReference type="InterPro" id="IPR003694">
    <property type="entry name" value="NAD_synthase"/>
</dbReference>
<dbReference type="GO" id="GO:0005737">
    <property type="term" value="C:cytoplasm"/>
    <property type="evidence" value="ECO:0007669"/>
    <property type="project" value="InterPro"/>
</dbReference>
<dbReference type="Gene3D" id="3.40.50.620">
    <property type="entry name" value="HUPs"/>
    <property type="match status" value="1"/>
</dbReference>
<comment type="pathway">
    <text evidence="1 7 8">Cofactor biosynthesis; NAD(+) biosynthesis; NAD(+) from deamido-NAD(+) (L-Gln route): step 1/1.</text>
</comment>
<evidence type="ECO:0000256" key="6">
    <source>
        <dbReference type="ARBA" id="ARBA00023027"/>
    </source>
</evidence>
<evidence type="ECO:0000256" key="9">
    <source>
        <dbReference type="RuleBase" id="RU003811"/>
    </source>
</evidence>
<dbReference type="GO" id="GO:0008795">
    <property type="term" value="F:NAD+ synthase activity"/>
    <property type="evidence" value="ECO:0007669"/>
    <property type="project" value="UniProtKB-UniRule"/>
</dbReference>
<evidence type="ECO:0000259" key="10">
    <source>
        <dbReference type="PROSITE" id="PS50263"/>
    </source>
</evidence>
<dbReference type="InterPro" id="IPR014729">
    <property type="entry name" value="Rossmann-like_a/b/a_fold"/>
</dbReference>
<keyword evidence="3 7" id="KW-0436">Ligase</keyword>
<evidence type="ECO:0000313" key="11">
    <source>
        <dbReference type="EMBL" id="MBS5146889.1"/>
    </source>
</evidence>
<comment type="similarity">
    <text evidence="9">Belongs to the NAD synthetase family.</text>
</comment>
<dbReference type="Pfam" id="PF00795">
    <property type="entry name" value="CN_hydrolase"/>
    <property type="match status" value="1"/>
</dbReference>
<comment type="function">
    <text evidence="7">Catalyzes the ATP-dependent amidation of deamido-NAD to form NAD. Uses L-glutamine as a nitrogen source.</text>
</comment>
<feature type="domain" description="CN hydrolase" evidence="10">
    <location>
        <begin position="21"/>
        <end position="288"/>
    </location>
</feature>
<feature type="binding site" evidence="7">
    <location>
        <position position="217"/>
    </location>
    <ligand>
        <name>L-glutamine</name>
        <dbReference type="ChEBI" id="CHEBI:58359"/>
    </ligand>
</feature>
<dbReference type="SUPFAM" id="SSF52402">
    <property type="entry name" value="Adenine nucleotide alpha hydrolases-like"/>
    <property type="match status" value="1"/>
</dbReference>
<dbReference type="FunFam" id="1.10.10.1140:FF:000001">
    <property type="entry name" value="Glutamine-dependent NAD(+) synthetase"/>
    <property type="match status" value="1"/>
</dbReference>
<dbReference type="PROSITE" id="PS50263">
    <property type="entry name" value="CN_HYDROLASE"/>
    <property type="match status" value="1"/>
</dbReference>
<feature type="binding site" evidence="7">
    <location>
        <position position="136"/>
    </location>
    <ligand>
        <name>L-glutamine</name>
        <dbReference type="ChEBI" id="CHEBI:58359"/>
    </ligand>
</feature>
<dbReference type="PANTHER" id="PTHR23090:SF9">
    <property type="entry name" value="GLUTAMINE-DEPENDENT NAD(+) SYNTHETASE"/>
    <property type="match status" value="1"/>
</dbReference>
<feature type="binding site" evidence="7">
    <location>
        <position position="658"/>
    </location>
    <ligand>
        <name>deamido-NAD(+)</name>
        <dbReference type="ChEBI" id="CHEBI:58437"/>
        <note>ligand shared between two neighboring subunits</note>
    </ligand>
</feature>
<feature type="active site" description="Nucleophile; for glutaminase activity" evidence="7">
    <location>
        <position position="189"/>
    </location>
</feature>
<dbReference type="Pfam" id="PF02540">
    <property type="entry name" value="NAD_synthase"/>
    <property type="match status" value="1"/>
</dbReference>
<gene>
    <name evidence="7" type="primary">nadE</name>
    <name evidence="11" type="ORF">KHY67_04210</name>
</gene>
<feature type="binding site" evidence="7">
    <location>
        <position position="514"/>
    </location>
    <ligand>
        <name>ATP</name>
        <dbReference type="ChEBI" id="CHEBI:30616"/>
    </ligand>
</feature>
<dbReference type="Proteomes" id="UP000738879">
    <property type="component" value="Unassembled WGS sequence"/>
</dbReference>
<dbReference type="NCBIfam" id="TIGR00552">
    <property type="entry name" value="nadE"/>
    <property type="match status" value="1"/>
</dbReference>
<feature type="binding site" evidence="7">
    <location>
        <position position="519"/>
    </location>
    <ligand>
        <name>deamido-NAD(+)</name>
        <dbReference type="ChEBI" id="CHEBI:58437"/>
        <note>ligand shared between two neighboring subunits</note>
    </ligand>
</feature>
<dbReference type="EMBL" id="JAGZJA010000004">
    <property type="protein sequence ID" value="MBS5146889.1"/>
    <property type="molecule type" value="Genomic_DNA"/>
</dbReference>
<name>A0A943BM55_9ACTN</name>
<accession>A0A943BM55</accession>
<dbReference type="PANTHER" id="PTHR23090">
    <property type="entry name" value="NH 3 /GLUTAMINE-DEPENDENT NAD + SYNTHETASE"/>
    <property type="match status" value="1"/>
</dbReference>
<evidence type="ECO:0000256" key="5">
    <source>
        <dbReference type="ARBA" id="ARBA00022840"/>
    </source>
</evidence>
<dbReference type="InterPro" id="IPR003010">
    <property type="entry name" value="C-N_Hydrolase"/>
</dbReference>
<dbReference type="Gene3D" id="3.60.110.10">
    <property type="entry name" value="Carbon-nitrogen hydrolase"/>
    <property type="match status" value="1"/>
</dbReference>
<proteinExistence type="inferred from homology"/>
<evidence type="ECO:0000256" key="7">
    <source>
        <dbReference type="HAMAP-Rule" id="MF_02090"/>
    </source>
</evidence>
<feature type="active site" description="Proton acceptor; for glutaminase activity" evidence="7">
    <location>
        <position position="61"/>
    </location>
</feature>
<dbReference type="PIRSF" id="PIRSF006630">
    <property type="entry name" value="NADS_GAT"/>
    <property type="match status" value="1"/>
</dbReference>
<dbReference type="CDD" id="cd07570">
    <property type="entry name" value="GAT_Gln-NAD-synth"/>
    <property type="match status" value="1"/>
</dbReference>
<dbReference type="InterPro" id="IPR041856">
    <property type="entry name" value="NAD+_synth_C"/>
</dbReference>
<dbReference type="AlphaFoldDB" id="A0A943BM55"/>
<keyword evidence="5 7" id="KW-0067">ATP-binding</keyword>
<comment type="similarity">
    <text evidence="2 7 8">In the C-terminal section; belongs to the NAD synthetase family.</text>
</comment>
<feature type="binding site" evidence="7">
    <location>
        <begin position="404"/>
        <end position="411"/>
    </location>
    <ligand>
        <name>ATP</name>
        <dbReference type="ChEBI" id="CHEBI:30616"/>
    </ligand>
</feature>